<organism evidence="2 3">
    <name type="scientific">Microlunatus aurantiacus</name>
    <dbReference type="NCBI Taxonomy" id="446786"/>
    <lineage>
        <taxon>Bacteria</taxon>
        <taxon>Bacillati</taxon>
        <taxon>Actinomycetota</taxon>
        <taxon>Actinomycetes</taxon>
        <taxon>Propionibacteriales</taxon>
        <taxon>Propionibacteriaceae</taxon>
        <taxon>Microlunatus</taxon>
    </lineage>
</organism>
<sequence>MRVDIKEGGDGVACWNAEPIAAYAAAIDAREAALASANPDLDVTPGRVKCYGCQVNDFALGIRCTAELTRTLYAVTGEVAPRPADAVGSLADITGLRNRIDTADAVTQVRATAPAAPPAQDQADEPRLAPPPRVAPPPSAAPRRAGLKGLLGRRG</sequence>
<feature type="region of interest" description="Disordered" evidence="1">
    <location>
        <begin position="107"/>
        <end position="155"/>
    </location>
</feature>
<feature type="compositionally biased region" description="Pro residues" evidence="1">
    <location>
        <begin position="128"/>
        <end position="140"/>
    </location>
</feature>
<keyword evidence="3" id="KW-1185">Reference proteome</keyword>
<gene>
    <name evidence="2" type="ORF">GCM10022204_17040</name>
</gene>
<dbReference type="RefSeq" id="WP_344811898.1">
    <property type="nucleotide sequence ID" value="NZ_BAAAYX010000004.1"/>
</dbReference>
<evidence type="ECO:0000313" key="3">
    <source>
        <dbReference type="Proteomes" id="UP001500051"/>
    </source>
</evidence>
<evidence type="ECO:0000256" key="1">
    <source>
        <dbReference type="SAM" id="MobiDB-lite"/>
    </source>
</evidence>
<dbReference type="EMBL" id="BAAAYX010000004">
    <property type="protein sequence ID" value="GAA3700837.1"/>
    <property type="molecule type" value="Genomic_DNA"/>
</dbReference>
<dbReference type="Proteomes" id="UP001500051">
    <property type="component" value="Unassembled WGS sequence"/>
</dbReference>
<feature type="compositionally biased region" description="Low complexity" evidence="1">
    <location>
        <begin position="141"/>
        <end position="155"/>
    </location>
</feature>
<protein>
    <submittedName>
        <fullName evidence="2">Uncharacterized protein</fullName>
    </submittedName>
</protein>
<evidence type="ECO:0000313" key="2">
    <source>
        <dbReference type="EMBL" id="GAA3700837.1"/>
    </source>
</evidence>
<accession>A0ABP7D8N0</accession>
<name>A0ABP7D8N0_9ACTN</name>
<comment type="caution">
    <text evidence="2">The sequence shown here is derived from an EMBL/GenBank/DDBJ whole genome shotgun (WGS) entry which is preliminary data.</text>
</comment>
<proteinExistence type="predicted"/>
<feature type="compositionally biased region" description="Low complexity" evidence="1">
    <location>
        <begin position="107"/>
        <end position="121"/>
    </location>
</feature>
<reference evidence="3" key="1">
    <citation type="journal article" date="2019" name="Int. J. Syst. Evol. Microbiol.">
        <title>The Global Catalogue of Microorganisms (GCM) 10K type strain sequencing project: providing services to taxonomists for standard genome sequencing and annotation.</title>
        <authorList>
            <consortium name="The Broad Institute Genomics Platform"/>
            <consortium name="The Broad Institute Genome Sequencing Center for Infectious Disease"/>
            <person name="Wu L."/>
            <person name="Ma J."/>
        </authorList>
    </citation>
    <scope>NUCLEOTIDE SEQUENCE [LARGE SCALE GENOMIC DNA]</scope>
    <source>
        <strain evidence="3">JCM 16548</strain>
    </source>
</reference>